<sequence>MDGNRRFSKRNHMKLADGHSKGAEVLFEVLTTAYQLDISHVTVYAFSIENFNRPQDEVDTLFGLLRDKLAILADNETSFAQVNHVKIKIIGNRSYIPDDILSQLEEIERKTNKPDSHKVLNVCFPYTSRDDITEAMRKVVSSLVSSDLQRQDLNEDVLQHQMYMDPNTPQLDILIRTSGHTRLSDFMLWQCTANCDIEFVETLWPEFGFFQFFQILVKWGWSKTALAGWNTGRAKVYVYELPPAPPLVSVIGR</sequence>
<protein>
    <submittedName>
        <fullName evidence="1">Uncharacterized protein</fullName>
    </submittedName>
</protein>
<proteinExistence type="predicted"/>
<accession>A0ACC2VM32</accession>
<reference evidence="1" key="1">
    <citation type="submission" date="2023-04" db="EMBL/GenBank/DDBJ databases">
        <title>Draft Genome sequencing of Naganishia species isolated from polar environments using Oxford Nanopore Technology.</title>
        <authorList>
            <person name="Leo P."/>
            <person name="Venkateswaran K."/>
        </authorList>
    </citation>
    <scope>NUCLEOTIDE SEQUENCE</scope>
    <source>
        <strain evidence="1">MNA-CCFEE 5261</strain>
    </source>
</reference>
<keyword evidence="2" id="KW-1185">Reference proteome</keyword>
<evidence type="ECO:0000313" key="2">
    <source>
        <dbReference type="Proteomes" id="UP001241377"/>
    </source>
</evidence>
<gene>
    <name evidence="1" type="ORF">QFC19_005737</name>
</gene>
<dbReference type="EMBL" id="JASBWR010000065">
    <property type="protein sequence ID" value="KAJ9100204.1"/>
    <property type="molecule type" value="Genomic_DNA"/>
</dbReference>
<evidence type="ECO:0000313" key="1">
    <source>
        <dbReference type="EMBL" id="KAJ9100204.1"/>
    </source>
</evidence>
<comment type="caution">
    <text evidence="1">The sequence shown here is derived from an EMBL/GenBank/DDBJ whole genome shotgun (WGS) entry which is preliminary data.</text>
</comment>
<dbReference type="Proteomes" id="UP001241377">
    <property type="component" value="Unassembled WGS sequence"/>
</dbReference>
<organism evidence="1 2">
    <name type="scientific">Naganishia cerealis</name>
    <dbReference type="NCBI Taxonomy" id="610337"/>
    <lineage>
        <taxon>Eukaryota</taxon>
        <taxon>Fungi</taxon>
        <taxon>Dikarya</taxon>
        <taxon>Basidiomycota</taxon>
        <taxon>Agaricomycotina</taxon>
        <taxon>Tremellomycetes</taxon>
        <taxon>Filobasidiales</taxon>
        <taxon>Filobasidiaceae</taxon>
        <taxon>Naganishia</taxon>
    </lineage>
</organism>
<name>A0ACC2VM32_9TREE</name>